<dbReference type="InterPro" id="IPR017853">
    <property type="entry name" value="GH"/>
</dbReference>
<comment type="similarity">
    <text evidence="1 2">Belongs to the glycosyl hydrolase 31 family.</text>
</comment>
<accession>A0A179DDT8</accession>
<feature type="domain" description="Glycoside hydrolase family 31 TIM barrel" evidence="4">
    <location>
        <begin position="223"/>
        <end position="569"/>
    </location>
</feature>
<proteinExistence type="inferred from homology"/>
<dbReference type="Pfam" id="PF21365">
    <property type="entry name" value="Glyco_hydro_31_3rd"/>
    <property type="match status" value="1"/>
</dbReference>
<dbReference type="OrthoDB" id="176168at2"/>
<dbReference type="CDD" id="cd06595">
    <property type="entry name" value="GH31_u1"/>
    <property type="match status" value="1"/>
</dbReference>
<dbReference type="SUPFAM" id="SSF51445">
    <property type="entry name" value="(Trans)glycosidases"/>
    <property type="match status" value="1"/>
</dbReference>
<dbReference type="Gene3D" id="2.60.40.1180">
    <property type="entry name" value="Golgi alpha-mannosidase II"/>
    <property type="match status" value="2"/>
</dbReference>
<dbReference type="Gene3D" id="3.20.20.80">
    <property type="entry name" value="Glycosidases"/>
    <property type="match status" value="1"/>
</dbReference>
<dbReference type="PANTHER" id="PTHR43863:SF2">
    <property type="entry name" value="MALTASE-GLUCOAMYLASE"/>
    <property type="match status" value="1"/>
</dbReference>
<feature type="signal peptide" evidence="3">
    <location>
        <begin position="1"/>
        <end position="24"/>
    </location>
</feature>
<dbReference type="Pfam" id="PF17137">
    <property type="entry name" value="DUF5110"/>
    <property type="match status" value="1"/>
</dbReference>
<dbReference type="InterPro" id="IPR048395">
    <property type="entry name" value="Glyco_hydro_31_C"/>
</dbReference>
<keyword evidence="2" id="KW-0378">Hydrolase</keyword>
<dbReference type="AlphaFoldDB" id="A0A179DDT8"/>
<evidence type="ECO:0000256" key="1">
    <source>
        <dbReference type="ARBA" id="ARBA00007806"/>
    </source>
</evidence>
<reference evidence="7 8" key="2">
    <citation type="submission" date="2016-06" db="EMBL/GenBank/DDBJ databases">
        <title>Pedobacter psychrophilus sp. nov., isolated from Antarctic fragmentary rock.</title>
        <authorList>
            <person name="Svec P."/>
        </authorList>
    </citation>
    <scope>NUCLEOTIDE SEQUENCE [LARGE SCALE GENOMIC DNA]</scope>
    <source>
        <strain evidence="7 8">CCM 8644</strain>
    </source>
</reference>
<feature type="chain" id="PRO_5008100407" evidence="3">
    <location>
        <begin position="25"/>
        <end position="898"/>
    </location>
</feature>
<keyword evidence="8" id="KW-1185">Reference proteome</keyword>
<dbReference type="GO" id="GO:0005975">
    <property type="term" value="P:carbohydrate metabolic process"/>
    <property type="evidence" value="ECO:0007669"/>
    <property type="project" value="InterPro"/>
</dbReference>
<keyword evidence="3" id="KW-0732">Signal</keyword>
<dbReference type="InterPro" id="IPR051816">
    <property type="entry name" value="Glycosyl_Hydrolase_31"/>
</dbReference>
<name>A0A179DDT8_9SPHI</name>
<evidence type="ECO:0000256" key="3">
    <source>
        <dbReference type="SAM" id="SignalP"/>
    </source>
</evidence>
<feature type="domain" description="Glycosyl hydrolase family 31 C-terminal" evidence="6">
    <location>
        <begin position="577"/>
        <end position="666"/>
    </location>
</feature>
<dbReference type="STRING" id="1826909.A5893_13115"/>
<evidence type="ECO:0000313" key="8">
    <source>
        <dbReference type="Proteomes" id="UP000078459"/>
    </source>
</evidence>
<evidence type="ECO:0000313" key="7">
    <source>
        <dbReference type="EMBL" id="OAQ38972.1"/>
    </source>
</evidence>
<reference evidence="7 8" key="1">
    <citation type="submission" date="2016-04" db="EMBL/GenBank/DDBJ databases">
        <authorList>
            <person name="Evans L.H."/>
            <person name="Alamgir A."/>
            <person name="Owens N."/>
            <person name="Weber N.D."/>
            <person name="Virtaneva K."/>
            <person name="Barbian K."/>
            <person name="Babar A."/>
            <person name="Rosenke K."/>
        </authorList>
    </citation>
    <scope>NUCLEOTIDE SEQUENCE [LARGE SCALE GENOMIC DNA]</scope>
    <source>
        <strain evidence="7 8">CCM 8644</strain>
    </source>
</reference>
<dbReference type="InterPro" id="IPR000322">
    <property type="entry name" value="Glyco_hydro_31_TIM"/>
</dbReference>
<dbReference type="Pfam" id="PF01055">
    <property type="entry name" value="Glyco_hydro_31_2nd"/>
    <property type="match status" value="1"/>
</dbReference>
<evidence type="ECO:0000256" key="2">
    <source>
        <dbReference type="RuleBase" id="RU361185"/>
    </source>
</evidence>
<dbReference type="Proteomes" id="UP000078459">
    <property type="component" value="Unassembled WGS sequence"/>
</dbReference>
<evidence type="ECO:0000259" key="5">
    <source>
        <dbReference type="Pfam" id="PF17137"/>
    </source>
</evidence>
<sequence>MRKQTFKNLLLFLPLLLNILVLNAQNNPVANPSSIIKSGNARFTVLTSGLIRMEWDSLGVFEDNATQVVINRNLAKPDFKLKENKTSIVIETNKLKLTYKKSEERFNAKNLEIKSLKGVDKEFTWNLSFANTGNLKGTAKTLDDYNGGVKDDGSKNLELGDGLISTDGWYLLNDIKSYLLDNAELPWVKDRKIEHSQDFYFLCYGSDYKTAIYDYTLIAGKVPLPPRFAFGYWWSRYYAYSDQDLRKMVTDFESNKIPLDVLVIDMDWHPTKGAYDKVAKRDLSGSRRGWTGYTWDKRLFPNPEQFLNWTAEKNLKVTLNLHPASGIPIAEEKYDVFAKAMDFDTTGVTARKAEVNNEFAKWSVFDDKISYKDIIYNGADKKFMNNLFNIVLHPLEQQGIDFWWLDWQQYQYDKNFKRLDNTWWLNHVFFLKMQQKKEARPLIYHRWGGFGNHRYQIGFSGDAVISWKSLAFEPYFTSTASNVLYGYWSHDIGGHLASKDSLVDKSLSTNPELYTRWLQYGVFSPILRTHSTTSVRMSRLPWDFETKYAEVISQYINLRYELSPYIYTMARKTYDTGISISRPLYYDYPNQKEAYTNTSEYLFGDNLLVTPVTSPLFKGVSPVKVWLPKGDWIEWFSGEVFSGEQEIQRNFSLEEYPVYVKAGSVIPAYPKISNLKSNCDTLILKVFGRGETQSSFYEDAGDNENYKTGAFAVREFKTFANNDGSQSLQISPAKGSFDGMSVSKTFFIDFKGLGLPKSIKVNGAVLNRATKANTNDKSWDYLVDESAVRLVLPNVKSTEGLEVEVIYDMNPAELNGLQGKIKKAEKVLNLVRNMTSIDLIPQKLFDLGELALNIRYQPEQYNTLVQDFLASYKNLNLIIDDLDTSSYNKSLLKAIIAN</sequence>
<gene>
    <name evidence="7" type="ORF">A5893_13115</name>
</gene>
<dbReference type="GO" id="GO:0004553">
    <property type="term" value="F:hydrolase activity, hydrolyzing O-glycosyl compounds"/>
    <property type="evidence" value="ECO:0007669"/>
    <property type="project" value="InterPro"/>
</dbReference>
<feature type="domain" description="DUF5110" evidence="5">
    <location>
        <begin position="681"/>
        <end position="751"/>
    </location>
</feature>
<evidence type="ECO:0000259" key="6">
    <source>
        <dbReference type="Pfam" id="PF21365"/>
    </source>
</evidence>
<comment type="caution">
    <text evidence="7">The sequence shown here is derived from an EMBL/GenBank/DDBJ whole genome shotgun (WGS) entry which is preliminary data.</text>
</comment>
<dbReference type="EMBL" id="LWHJ01000029">
    <property type="protein sequence ID" value="OAQ38972.1"/>
    <property type="molecule type" value="Genomic_DNA"/>
</dbReference>
<dbReference type="SUPFAM" id="SSF51011">
    <property type="entry name" value="Glycosyl hydrolase domain"/>
    <property type="match status" value="1"/>
</dbReference>
<dbReference type="InterPro" id="IPR013780">
    <property type="entry name" value="Glyco_hydro_b"/>
</dbReference>
<dbReference type="PANTHER" id="PTHR43863">
    <property type="entry name" value="HYDROLASE, PUTATIVE (AFU_ORTHOLOGUE AFUA_1G03140)-RELATED"/>
    <property type="match status" value="1"/>
</dbReference>
<evidence type="ECO:0000259" key="4">
    <source>
        <dbReference type="Pfam" id="PF01055"/>
    </source>
</evidence>
<dbReference type="RefSeq" id="WP_068823124.1">
    <property type="nucleotide sequence ID" value="NZ_LWHJ01000029.1"/>
</dbReference>
<keyword evidence="2" id="KW-0326">Glycosidase</keyword>
<dbReference type="InterPro" id="IPR033403">
    <property type="entry name" value="DUF5110"/>
</dbReference>
<protein>
    <submittedName>
        <fullName evidence="7">Uncharacterized protein</fullName>
    </submittedName>
</protein>
<organism evidence="7 8">
    <name type="scientific">Pedobacter psychrophilus</name>
    <dbReference type="NCBI Taxonomy" id="1826909"/>
    <lineage>
        <taxon>Bacteria</taxon>
        <taxon>Pseudomonadati</taxon>
        <taxon>Bacteroidota</taxon>
        <taxon>Sphingobacteriia</taxon>
        <taxon>Sphingobacteriales</taxon>
        <taxon>Sphingobacteriaceae</taxon>
        <taxon>Pedobacter</taxon>
    </lineage>
</organism>